<reference evidence="1" key="2">
    <citation type="journal article" date="2015" name="Fish Shellfish Immunol.">
        <title>Early steps in the European eel (Anguilla anguilla)-Vibrio vulnificus interaction in the gills: Role of the RtxA13 toxin.</title>
        <authorList>
            <person name="Callol A."/>
            <person name="Pajuelo D."/>
            <person name="Ebbesson L."/>
            <person name="Teles M."/>
            <person name="MacKenzie S."/>
            <person name="Amaro C."/>
        </authorList>
    </citation>
    <scope>NUCLEOTIDE SEQUENCE</scope>
</reference>
<organism evidence="1">
    <name type="scientific">Anguilla anguilla</name>
    <name type="common">European freshwater eel</name>
    <name type="synonym">Muraena anguilla</name>
    <dbReference type="NCBI Taxonomy" id="7936"/>
    <lineage>
        <taxon>Eukaryota</taxon>
        <taxon>Metazoa</taxon>
        <taxon>Chordata</taxon>
        <taxon>Craniata</taxon>
        <taxon>Vertebrata</taxon>
        <taxon>Euteleostomi</taxon>
        <taxon>Actinopterygii</taxon>
        <taxon>Neopterygii</taxon>
        <taxon>Teleostei</taxon>
        <taxon>Anguilliformes</taxon>
        <taxon>Anguillidae</taxon>
        <taxon>Anguilla</taxon>
    </lineage>
</organism>
<dbReference type="AlphaFoldDB" id="A0A0E9V1R8"/>
<name>A0A0E9V1R8_ANGAN</name>
<proteinExistence type="predicted"/>
<protein>
    <submittedName>
        <fullName evidence="1">Uncharacterized protein</fullName>
    </submittedName>
</protein>
<reference evidence="1" key="1">
    <citation type="submission" date="2014-11" db="EMBL/GenBank/DDBJ databases">
        <authorList>
            <person name="Amaro Gonzalez C."/>
        </authorList>
    </citation>
    <scope>NUCLEOTIDE SEQUENCE</scope>
</reference>
<evidence type="ECO:0000313" key="1">
    <source>
        <dbReference type="EMBL" id="JAH71921.1"/>
    </source>
</evidence>
<dbReference type="EMBL" id="GBXM01036656">
    <property type="protein sequence ID" value="JAH71921.1"/>
    <property type="molecule type" value="Transcribed_RNA"/>
</dbReference>
<sequence>MLCSAIVQSTILHSLTNTKKQRTGKPANKEQQQAICEKSLQLIWHKWNFGAKHSRRRATFSKLLSTKGSTSA</sequence>
<accession>A0A0E9V1R8</accession>